<dbReference type="EMBL" id="FWXB01000001">
    <property type="protein sequence ID" value="SMC10665.1"/>
    <property type="molecule type" value="Genomic_DNA"/>
</dbReference>
<evidence type="ECO:0000313" key="2">
    <source>
        <dbReference type="Proteomes" id="UP000193224"/>
    </source>
</evidence>
<evidence type="ECO:0000313" key="1">
    <source>
        <dbReference type="EMBL" id="SMC10665.1"/>
    </source>
</evidence>
<dbReference type="InterPro" id="IPR011747">
    <property type="entry name" value="CHP02241"/>
</dbReference>
<gene>
    <name evidence="1" type="ORF">ROA7745_00472</name>
</gene>
<dbReference type="PANTHER" id="PTHR38009:SF1">
    <property type="entry name" value="CONSERVED HYPOTHETICAL PHAGE TAIL PROTEIN"/>
    <property type="match status" value="1"/>
</dbReference>
<reference evidence="1 2" key="1">
    <citation type="submission" date="2017-03" db="EMBL/GenBank/DDBJ databases">
        <authorList>
            <person name="Afonso C.L."/>
            <person name="Miller P.J."/>
            <person name="Scott M.A."/>
            <person name="Spackman E."/>
            <person name="Goraichik I."/>
            <person name="Dimitrov K.M."/>
            <person name="Suarez D.L."/>
            <person name="Swayne D.E."/>
        </authorList>
    </citation>
    <scope>NUCLEOTIDE SEQUENCE [LARGE SCALE GENOMIC DNA]</scope>
    <source>
        <strain evidence="1 2">CECT 7745</strain>
    </source>
</reference>
<dbReference type="InterPro" id="IPR010667">
    <property type="entry name" value="Phage_T4_Gp19"/>
</dbReference>
<dbReference type="GO" id="GO:0005198">
    <property type="term" value="F:structural molecule activity"/>
    <property type="evidence" value="ECO:0007669"/>
    <property type="project" value="InterPro"/>
</dbReference>
<sequence>MDLVTPPVAFHFNVTFTGLDPPVLDMAFQEVSGLDSKIETTPLREGGENRFVHNLPDKVTHSNLVLKRAMTTMASGLVLWCKSTLEGGFDEAIKPKGVVIMLMNELMVPVASWSVENAYPVKWSVGNFDAMKNELAIETIELSYLSIQRKT</sequence>
<dbReference type="NCBIfam" id="TIGR02241">
    <property type="entry name" value="conserved hypothetical phage tail region protein"/>
    <property type="match status" value="1"/>
</dbReference>
<organism evidence="1 2">
    <name type="scientific">Roseovarius aestuarii</name>
    <dbReference type="NCBI Taxonomy" id="475083"/>
    <lineage>
        <taxon>Bacteria</taxon>
        <taxon>Pseudomonadati</taxon>
        <taxon>Pseudomonadota</taxon>
        <taxon>Alphaproteobacteria</taxon>
        <taxon>Rhodobacterales</taxon>
        <taxon>Roseobacteraceae</taxon>
        <taxon>Roseovarius</taxon>
    </lineage>
</organism>
<accession>A0A1X7BM17</accession>
<dbReference type="Proteomes" id="UP000193224">
    <property type="component" value="Unassembled WGS sequence"/>
</dbReference>
<dbReference type="AlphaFoldDB" id="A0A1X7BM17"/>
<dbReference type="PANTHER" id="PTHR38009">
    <property type="entry name" value="CONSERVED HYPOTHETICAL PHAGE TAIL PROTEIN"/>
    <property type="match status" value="1"/>
</dbReference>
<dbReference type="OrthoDB" id="9799891at2"/>
<dbReference type="RefSeq" id="WP_085798606.1">
    <property type="nucleotide sequence ID" value="NZ_FWXB01000001.1"/>
</dbReference>
<protein>
    <submittedName>
        <fullName evidence="1">T4-like virus tail tube protein gp19</fullName>
    </submittedName>
</protein>
<proteinExistence type="predicted"/>
<dbReference type="Pfam" id="PF06841">
    <property type="entry name" value="Phage_T4_gp19"/>
    <property type="match status" value="1"/>
</dbReference>
<name>A0A1X7BM17_9RHOB</name>
<keyword evidence="2" id="KW-1185">Reference proteome</keyword>